<organism evidence="1 2">
    <name type="scientific">Methanohalarchaeum thermophilum</name>
    <dbReference type="NCBI Taxonomy" id="1903181"/>
    <lineage>
        <taxon>Archaea</taxon>
        <taxon>Methanobacteriati</taxon>
        <taxon>Methanobacteriota</taxon>
        <taxon>Methanonatronarchaeia</taxon>
        <taxon>Methanonatronarchaeales</taxon>
        <taxon>Methanonatronarchaeaceae</taxon>
        <taxon>Candidatus Methanohalarchaeum</taxon>
    </lineage>
</organism>
<name>A0A1Q6DVM6_METT1</name>
<comment type="caution">
    <text evidence="1">The sequence shown here is derived from an EMBL/GenBank/DDBJ whole genome shotgun (WGS) entry which is preliminary data.</text>
</comment>
<protein>
    <submittedName>
        <fullName evidence="1">Uncharacterized protein</fullName>
    </submittedName>
</protein>
<dbReference type="InParanoid" id="A0A1Q6DVM6"/>
<dbReference type="STRING" id="1903181.BTN85_0906"/>
<evidence type="ECO:0000313" key="1">
    <source>
        <dbReference type="EMBL" id="OKY78415.1"/>
    </source>
</evidence>
<sequence length="112" mass="13141">MNEEEKERIIKFGKNFSSDVKKMVKNDEEVKKDDIEDMKEELSNSPYYSNRILPEIRKIAGCNDPHDLGTYSDCTKKQKIKASDYLDIFWEVVQEELIKEKSNTEENTGENN</sequence>
<dbReference type="Proteomes" id="UP000185744">
    <property type="component" value="Unassembled WGS sequence"/>
</dbReference>
<keyword evidence="2" id="KW-1185">Reference proteome</keyword>
<gene>
    <name evidence="1" type="ORF">BTN85_0906</name>
</gene>
<dbReference type="AlphaFoldDB" id="A0A1Q6DVM6"/>
<reference evidence="1" key="1">
    <citation type="submission" date="2016-12" db="EMBL/GenBank/DDBJ databases">
        <title>Discovery of methanogenic haloarchaea.</title>
        <authorList>
            <person name="Sorokin D.Y."/>
            <person name="Makarova K.S."/>
            <person name="Abbas B."/>
            <person name="Ferrer M."/>
            <person name="Golyshin P.N."/>
        </authorList>
    </citation>
    <scope>NUCLEOTIDE SEQUENCE [LARGE SCALE GENOMIC DNA]</scope>
    <source>
        <strain evidence="1">HMET1</strain>
    </source>
</reference>
<accession>A0A1Q6DVM6</accession>
<dbReference type="EMBL" id="MSDW01000001">
    <property type="protein sequence ID" value="OKY78415.1"/>
    <property type="molecule type" value="Genomic_DNA"/>
</dbReference>
<proteinExistence type="predicted"/>
<evidence type="ECO:0000313" key="2">
    <source>
        <dbReference type="Proteomes" id="UP000185744"/>
    </source>
</evidence>